<organism evidence="2 3">
    <name type="scientific">Pseudoxanthomonas winnipegensis</name>
    <dbReference type="NCBI Taxonomy" id="2480810"/>
    <lineage>
        <taxon>Bacteria</taxon>
        <taxon>Pseudomonadati</taxon>
        <taxon>Pseudomonadota</taxon>
        <taxon>Gammaproteobacteria</taxon>
        <taxon>Lysobacterales</taxon>
        <taxon>Lysobacteraceae</taxon>
        <taxon>Pseudoxanthomonas</taxon>
    </lineage>
</organism>
<evidence type="ECO:0000313" key="2">
    <source>
        <dbReference type="EMBL" id="TAA21603.1"/>
    </source>
</evidence>
<dbReference type="SMART" id="SM00974">
    <property type="entry name" value="T5orf172"/>
    <property type="match status" value="1"/>
</dbReference>
<dbReference type="AlphaFoldDB" id="A0A4Q8L5A8"/>
<evidence type="ECO:0000259" key="1">
    <source>
        <dbReference type="SMART" id="SM00974"/>
    </source>
</evidence>
<comment type="caution">
    <text evidence="2">The sequence shown here is derived from an EMBL/GenBank/DDBJ whole genome shotgun (WGS) entry which is preliminary data.</text>
</comment>
<evidence type="ECO:0000313" key="3">
    <source>
        <dbReference type="Proteomes" id="UP000292627"/>
    </source>
</evidence>
<name>A0A4Q8L5A8_9GAMM</name>
<dbReference type="RefSeq" id="WP_130552607.1">
    <property type="nucleotide sequence ID" value="NZ_SHMC01000008.1"/>
</dbReference>
<proteinExistence type="predicted"/>
<dbReference type="Pfam" id="PF13455">
    <property type="entry name" value="MUG113"/>
    <property type="match status" value="1"/>
</dbReference>
<sequence>MSRAAEAAVPIDGRCFTYVFPCAWEDFCKIGFSRDPLGRIGALHPRWFEFFDLHAGVLIEAETVRDARDLELRLRGPLRAHRAPMPLTIRDAAGGQTEWFRGVAAPLATHVAELAQGGYRVLPLHGWLQAAALSRIDRLYDWADAQLSVEELEGLVGPTPAGRALGDVLDGYRSLEIDLTDRLSPAIARWYGKA</sequence>
<dbReference type="OrthoDB" id="5995845at2"/>
<feature type="domain" description="Bacteriophage T5 Orf172 DNA-binding" evidence="1">
    <location>
        <begin position="22"/>
        <end position="115"/>
    </location>
</feature>
<protein>
    <submittedName>
        <fullName evidence="2">GIY-YIG nuclease family protein</fullName>
    </submittedName>
</protein>
<reference evidence="2 3" key="1">
    <citation type="submission" date="2019-02" db="EMBL/GenBank/DDBJ databases">
        <title>WGS of Pseudoxanthomonas species novum from clinical isolates.</title>
        <authorList>
            <person name="Bernier A.-M."/>
            <person name="Bernard K."/>
            <person name="Vachon A."/>
        </authorList>
    </citation>
    <scope>NUCLEOTIDE SEQUENCE [LARGE SCALE GENOMIC DNA]</scope>
    <source>
        <strain evidence="2 3">NML171200</strain>
    </source>
</reference>
<accession>A0A4Q8L5A8</accession>
<dbReference type="EMBL" id="SHMC01000008">
    <property type="protein sequence ID" value="TAA21603.1"/>
    <property type="molecule type" value="Genomic_DNA"/>
</dbReference>
<dbReference type="InterPro" id="IPR018306">
    <property type="entry name" value="Phage_T5_Orf172_DNA-bd"/>
</dbReference>
<dbReference type="Proteomes" id="UP000292627">
    <property type="component" value="Unassembled WGS sequence"/>
</dbReference>
<gene>
    <name evidence="2" type="ORF">EA660_16730</name>
</gene>